<feature type="domain" description="HTH lacI-type" evidence="5">
    <location>
        <begin position="13"/>
        <end position="67"/>
    </location>
</feature>
<dbReference type="Gene3D" id="3.40.50.2300">
    <property type="match status" value="2"/>
</dbReference>
<dbReference type="Proteomes" id="UP000461670">
    <property type="component" value="Unassembled WGS sequence"/>
</dbReference>
<dbReference type="AlphaFoldDB" id="A0A7V8FSK6"/>
<dbReference type="GO" id="GO:0000976">
    <property type="term" value="F:transcription cis-regulatory region binding"/>
    <property type="evidence" value="ECO:0007669"/>
    <property type="project" value="TreeGrafter"/>
</dbReference>
<protein>
    <submittedName>
        <fullName evidence="6">HTH-type transcriptional regulator GntR</fullName>
    </submittedName>
</protein>
<evidence type="ECO:0000256" key="1">
    <source>
        <dbReference type="ARBA" id="ARBA00023015"/>
    </source>
</evidence>
<evidence type="ECO:0000313" key="7">
    <source>
        <dbReference type="Proteomes" id="UP000461670"/>
    </source>
</evidence>
<feature type="region of interest" description="Disordered" evidence="4">
    <location>
        <begin position="335"/>
        <end position="354"/>
    </location>
</feature>
<evidence type="ECO:0000256" key="3">
    <source>
        <dbReference type="ARBA" id="ARBA00023163"/>
    </source>
</evidence>
<evidence type="ECO:0000259" key="5">
    <source>
        <dbReference type="PROSITE" id="PS50932"/>
    </source>
</evidence>
<dbReference type="Gene3D" id="1.10.260.40">
    <property type="entry name" value="lambda repressor-like DNA-binding domains"/>
    <property type="match status" value="1"/>
</dbReference>
<keyword evidence="1" id="KW-0805">Transcription regulation</keyword>
<dbReference type="PROSITE" id="PS50932">
    <property type="entry name" value="HTH_LACI_2"/>
    <property type="match status" value="1"/>
</dbReference>
<dbReference type="SUPFAM" id="SSF47413">
    <property type="entry name" value="lambda repressor-like DNA-binding domains"/>
    <property type="match status" value="1"/>
</dbReference>
<dbReference type="InterPro" id="IPR028082">
    <property type="entry name" value="Peripla_BP_I"/>
</dbReference>
<dbReference type="SMART" id="SM00354">
    <property type="entry name" value="HTH_LACI"/>
    <property type="match status" value="1"/>
</dbReference>
<sequence>MKALIPATDRKTATLHDVARVAGVSLITASRALSNPGLVSAKTIARVKQAAAATGYVPNRVAGSLKSRRSMTVACLVPSISVAQFLPTVQVLTERLHAAGYQVILGQIGYDHAKEEDLIDTMLGRRVDGIVMAGLIRSSAVRQRVTQSGTPLVETWELSDWPADMVVGFSHLKVGSAVAGYFLARGWQRVGIATGDDRRAGMRREGFLAAWGRPVPTATVPAPSRLELGRQALRELLAQDARLQAVFCSSDQLALGVLVEAAAQGLHVPGQLAVCGFGDADFAAHTEPSLTTVQVDGATIGRRAAELILERCRGAAVAEPVVDLGFRIVERASTHTPDEARPPVPGLSLKDPSP</sequence>
<dbReference type="PANTHER" id="PTHR30146">
    <property type="entry name" value="LACI-RELATED TRANSCRIPTIONAL REPRESSOR"/>
    <property type="match status" value="1"/>
</dbReference>
<dbReference type="SUPFAM" id="SSF53822">
    <property type="entry name" value="Periplasmic binding protein-like I"/>
    <property type="match status" value="1"/>
</dbReference>
<dbReference type="InterPro" id="IPR046335">
    <property type="entry name" value="LacI/GalR-like_sensor"/>
</dbReference>
<gene>
    <name evidence="6" type="primary">gntR_1</name>
    <name evidence="6" type="ORF">GAK30_00107</name>
</gene>
<comment type="caution">
    <text evidence="6">The sequence shown here is derived from an EMBL/GenBank/DDBJ whole genome shotgun (WGS) entry which is preliminary data.</text>
</comment>
<dbReference type="CDD" id="cd01575">
    <property type="entry name" value="PBP1_GntR"/>
    <property type="match status" value="1"/>
</dbReference>
<evidence type="ECO:0000256" key="2">
    <source>
        <dbReference type="ARBA" id="ARBA00023125"/>
    </source>
</evidence>
<name>A0A7V8FSK6_9BURK</name>
<evidence type="ECO:0000313" key="6">
    <source>
        <dbReference type="EMBL" id="KAF1024087.1"/>
    </source>
</evidence>
<dbReference type="Pfam" id="PF13377">
    <property type="entry name" value="Peripla_BP_3"/>
    <property type="match status" value="1"/>
</dbReference>
<dbReference type="InterPro" id="IPR000843">
    <property type="entry name" value="HTH_LacI"/>
</dbReference>
<dbReference type="Pfam" id="PF00356">
    <property type="entry name" value="LacI"/>
    <property type="match status" value="1"/>
</dbReference>
<dbReference type="GO" id="GO:0003700">
    <property type="term" value="F:DNA-binding transcription factor activity"/>
    <property type="evidence" value="ECO:0007669"/>
    <property type="project" value="TreeGrafter"/>
</dbReference>
<keyword evidence="3" id="KW-0804">Transcription</keyword>
<organism evidence="6 7">
    <name type="scientific">Paracidovorax wautersii</name>
    <dbReference type="NCBI Taxonomy" id="1177982"/>
    <lineage>
        <taxon>Bacteria</taxon>
        <taxon>Pseudomonadati</taxon>
        <taxon>Pseudomonadota</taxon>
        <taxon>Betaproteobacteria</taxon>
        <taxon>Burkholderiales</taxon>
        <taxon>Comamonadaceae</taxon>
        <taxon>Paracidovorax</taxon>
    </lineage>
</organism>
<reference evidence="7" key="1">
    <citation type="journal article" date="2020" name="MBio">
        <title>Horizontal gene transfer to a defensive symbiont with a reduced genome amongst a multipartite beetle microbiome.</title>
        <authorList>
            <person name="Waterworth S.C."/>
            <person name="Florez L.V."/>
            <person name="Rees E.R."/>
            <person name="Hertweck C."/>
            <person name="Kaltenpoth M."/>
            <person name="Kwan J.C."/>
        </authorList>
    </citation>
    <scope>NUCLEOTIDE SEQUENCE [LARGE SCALE GENOMIC DNA]</scope>
</reference>
<accession>A0A7V8FSK6</accession>
<evidence type="ECO:0000256" key="4">
    <source>
        <dbReference type="SAM" id="MobiDB-lite"/>
    </source>
</evidence>
<dbReference type="EMBL" id="WNDQ01000001">
    <property type="protein sequence ID" value="KAF1024087.1"/>
    <property type="molecule type" value="Genomic_DNA"/>
</dbReference>
<proteinExistence type="predicted"/>
<dbReference type="CDD" id="cd01392">
    <property type="entry name" value="HTH_LacI"/>
    <property type="match status" value="1"/>
</dbReference>
<keyword evidence="2" id="KW-0238">DNA-binding</keyword>
<dbReference type="PROSITE" id="PS00356">
    <property type="entry name" value="HTH_LACI_1"/>
    <property type="match status" value="1"/>
</dbReference>
<dbReference type="InterPro" id="IPR010982">
    <property type="entry name" value="Lambda_DNA-bd_dom_sf"/>
</dbReference>
<dbReference type="PANTHER" id="PTHR30146:SF33">
    <property type="entry name" value="TRANSCRIPTIONAL REGULATOR"/>
    <property type="match status" value="1"/>
</dbReference>